<sequence>MLTFFRNFFKSKIGLAITLAFLGLIAFAFASMDVSSTGTFGGVAGGDSVAVVGDEKIGTAELQQAANDALREARQEDPEITMNELLANGGLERILDDLIDRYAITAWGEENGFRAGNNLVNYEIRNIPAARGATGEFDQNAYAQFLQSAQLTDAGLRQQLRTSLYFRQTILPAIYGAKLPESLAENYAKTFKERRSGAIATIPASLYAPSGDPSDEVLTAFYNDNSERFVRPERRTLRYATFGSEALGDRIQPSEEDIAAYFNASAEEFAARESRSFTQLIVSTRQGAEAIAARVNAGATFAQAAADANFRTTSIEGATREEVREQASGSEAVANAYFSAAQGSLTEPARSPLGWHLARVDRVTQTPARTLEDAREEIVATLRERNRQRGIAELAVTIEDRLSDGASLTAIAEELDLELQTTVPLTATGQVYGTLQRAPDVLAPVLNFAFQINEGDTEIGALPGGENFLLYEVARITPSAAAPLAEIREEAIAAWRSTRGDELAEAAADRILARVQEGRTLAEAVAAEEAAIRAPEDVEYSREQLARLQGRNVPAPVALMFGMAQGTTKKLEGTRDQGWYVVALETITLDELEENDPIIDQAKAQVAQAWSGEYAEQMLRAMRAAIGVERNQTAIDAVRRQLLGESN</sequence>
<dbReference type="PANTHER" id="PTHR47529:SF1">
    <property type="entry name" value="PERIPLASMIC CHAPERONE PPID"/>
    <property type="match status" value="1"/>
</dbReference>
<dbReference type="Pfam" id="PF13145">
    <property type="entry name" value="Rotamase_2"/>
    <property type="match status" value="1"/>
</dbReference>
<evidence type="ECO:0000256" key="12">
    <source>
        <dbReference type="ARBA" id="ARBA00040743"/>
    </source>
</evidence>
<keyword evidence="4" id="KW-0997">Cell inner membrane</keyword>
<feature type="signal peptide" evidence="15">
    <location>
        <begin position="1"/>
        <end position="30"/>
    </location>
</feature>
<evidence type="ECO:0000313" key="18">
    <source>
        <dbReference type="Proteomes" id="UP000824927"/>
    </source>
</evidence>
<evidence type="ECO:0000256" key="2">
    <source>
        <dbReference type="ARBA" id="ARBA00018370"/>
    </source>
</evidence>
<dbReference type="InterPro" id="IPR000297">
    <property type="entry name" value="PPIase_PpiC"/>
</dbReference>
<name>A0A9Q3S024_9SPHN</name>
<evidence type="ECO:0000256" key="8">
    <source>
        <dbReference type="ARBA" id="ARBA00023186"/>
    </source>
</evidence>
<evidence type="ECO:0000259" key="16">
    <source>
        <dbReference type="PROSITE" id="PS50198"/>
    </source>
</evidence>
<dbReference type="InterPro" id="IPR046357">
    <property type="entry name" value="PPIase_dom_sf"/>
</dbReference>
<dbReference type="AlphaFoldDB" id="A0A9Q3S024"/>
<keyword evidence="5" id="KW-0812">Transmembrane</keyword>
<evidence type="ECO:0000256" key="9">
    <source>
        <dbReference type="ARBA" id="ARBA00030642"/>
    </source>
</evidence>
<comment type="subcellular location">
    <subcellularLocation>
        <location evidence="1">Cell inner membrane</location>
        <topology evidence="1">Single-pass type II membrane protein</topology>
        <orientation evidence="1">Periplasmic side</orientation>
    </subcellularLocation>
</comment>
<evidence type="ECO:0000256" key="1">
    <source>
        <dbReference type="ARBA" id="ARBA00004382"/>
    </source>
</evidence>
<keyword evidence="15" id="KW-0732">Signal</keyword>
<dbReference type="InterPro" id="IPR027304">
    <property type="entry name" value="Trigger_fact/SurA_dom_sf"/>
</dbReference>
<comment type="caution">
    <text evidence="17">The sequence shown here is derived from an EMBL/GenBank/DDBJ whole genome shotgun (WGS) entry which is preliminary data.</text>
</comment>
<dbReference type="SUPFAM" id="SSF54534">
    <property type="entry name" value="FKBP-like"/>
    <property type="match status" value="1"/>
</dbReference>
<dbReference type="PANTHER" id="PTHR47529">
    <property type="entry name" value="PEPTIDYL-PROLYL CIS-TRANS ISOMERASE D"/>
    <property type="match status" value="1"/>
</dbReference>
<protein>
    <recommendedName>
        <fullName evidence="2">Parvulin-like PPIase</fullName>
    </recommendedName>
    <alternativeName>
        <fullName evidence="9">Peptidyl-prolyl cis-trans isomerase plp</fullName>
    </alternativeName>
    <alternativeName>
        <fullName evidence="12">Periplasmic chaperone PpiD</fullName>
    </alternativeName>
    <alternativeName>
        <fullName evidence="13">Periplasmic folding chaperone</fullName>
    </alternativeName>
    <alternativeName>
        <fullName evidence="10">Rotamase plp</fullName>
    </alternativeName>
</protein>
<keyword evidence="3" id="KW-1003">Cell membrane</keyword>
<evidence type="ECO:0000256" key="5">
    <source>
        <dbReference type="ARBA" id="ARBA00022692"/>
    </source>
</evidence>
<dbReference type="InterPro" id="IPR052029">
    <property type="entry name" value="PpiD_chaperone"/>
</dbReference>
<evidence type="ECO:0000256" key="15">
    <source>
        <dbReference type="SAM" id="SignalP"/>
    </source>
</evidence>
<evidence type="ECO:0000313" key="17">
    <source>
        <dbReference type="EMBL" id="MBY6217684.1"/>
    </source>
</evidence>
<feature type="chain" id="PRO_5040482450" description="Parvulin-like PPIase" evidence="15">
    <location>
        <begin position="31"/>
        <end position="647"/>
    </location>
</feature>
<evidence type="ECO:0000256" key="3">
    <source>
        <dbReference type="ARBA" id="ARBA00022475"/>
    </source>
</evidence>
<keyword evidence="7" id="KW-0472">Membrane</keyword>
<evidence type="ECO:0000256" key="13">
    <source>
        <dbReference type="ARBA" id="ARBA00042775"/>
    </source>
</evidence>
<keyword evidence="6" id="KW-1133">Transmembrane helix</keyword>
<evidence type="ECO:0000256" key="14">
    <source>
        <dbReference type="PROSITE-ProRule" id="PRU00278"/>
    </source>
</evidence>
<evidence type="ECO:0000256" key="7">
    <source>
        <dbReference type="ARBA" id="ARBA00023136"/>
    </source>
</evidence>
<reference evidence="17" key="1">
    <citation type="submission" date="2021-06" db="EMBL/GenBank/DDBJ databases">
        <title>50 bacteria genomes isolated from Dapeng, Shenzhen, China.</title>
        <authorList>
            <person name="Zheng W."/>
            <person name="Yu S."/>
            <person name="Huang Y."/>
        </authorList>
    </citation>
    <scope>NUCLEOTIDE SEQUENCE</scope>
    <source>
        <strain evidence="17">DP4N28-2</strain>
    </source>
</reference>
<dbReference type="GO" id="GO:0003755">
    <property type="term" value="F:peptidyl-prolyl cis-trans isomerase activity"/>
    <property type="evidence" value="ECO:0007669"/>
    <property type="project" value="UniProtKB-KW"/>
</dbReference>
<dbReference type="Gene3D" id="1.10.4030.10">
    <property type="entry name" value="Porin chaperone SurA, peptide-binding domain"/>
    <property type="match status" value="1"/>
</dbReference>
<comment type="similarity">
    <text evidence="11">Belongs to the PpiD chaperone family.</text>
</comment>
<evidence type="ECO:0000256" key="10">
    <source>
        <dbReference type="ARBA" id="ARBA00031484"/>
    </source>
</evidence>
<evidence type="ECO:0000256" key="11">
    <source>
        <dbReference type="ARBA" id="ARBA00038408"/>
    </source>
</evidence>
<accession>A0A9Q3S024</accession>
<dbReference type="EMBL" id="JAHVKP010000001">
    <property type="protein sequence ID" value="MBY6217684.1"/>
    <property type="molecule type" value="Genomic_DNA"/>
</dbReference>
<proteinExistence type="inferred from homology"/>
<keyword evidence="14" id="KW-0697">Rotamase</keyword>
<gene>
    <name evidence="17" type="ORF">KUV31_04940</name>
</gene>
<dbReference type="SUPFAM" id="SSF109998">
    <property type="entry name" value="Triger factor/SurA peptide-binding domain-like"/>
    <property type="match status" value="1"/>
</dbReference>
<keyword evidence="8" id="KW-0143">Chaperone</keyword>
<evidence type="ECO:0000256" key="4">
    <source>
        <dbReference type="ARBA" id="ARBA00022519"/>
    </source>
</evidence>
<evidence type="ECO:0000256" key="6">
    <source>
        <dbReference type="ARBA" id="ARBA00022989"/>
    </source>
</evidence>
<organism evidence="17 18">
    <name type="scientific">Qipengyuania aquimaris</name>
    <dbReference type="NCBI Taxonomy" id="255984"/>
    <lineage>
        <taxon>Bacteria</taxon>
        <taxon>Pseudomonadati</taxon>
        <taxon>Pseudomonadota</taxon>
        <taxon>Alphaproteobacteria</taxon>
        <taxon>Sphingomonadales</taxon>
        <taxon>Erythrobacteraceae</taxon>
        <taxon>Qipengyuania</taxon>
    </lineage>
</organism>
<dbReference type="Gene3D" id="3.10.50.40">
    <property type="match status" value="1"/>
</dbReference>
<feature type="domain" description="PpiC" evidence="16">
    <location>
        <begin position="272"/>
        <end position="362"/>
    </location>
</feature>
<dbReference type="Proteomes" id="UP000824927">
    <property type="component" value="Unassembled WGS sequence"/>
</dbReference>
<dbReference type="Pfam" id="PF13624">
    <property type="entry name" value="SurA_N_3"/>
    <property type="match status" value="1"/>
</dbReference>
<keyword evidence="14" id="KW-0413">Isomerase</keyword>
<dbReference type="RefSeq" id="WP_222404733.1">
    <property type="nucleotide sequence ID" value="NZ_JAHVKP010000001.1"/>
</dbReference>
<dbReference type="PROSITE" id="PS50198">
    <property type="entry name" value="PPIC_PPIASE_2"/>
    <property type="match status" value="1"/>
</dbReference>
<dbReference type="GO" id="GO:0005886">
    <property type="term" value="C:plasma membrane"/>
    <property type="evidence" value="ECO:0007669"/>
    <property type="project" value="UniProtKB-SubCell"/>
</dbReference>